<dbReference type="CDD" id="cd00014">
    <property type="entry name" value="CH_SF"/>
    <property type="match status" value="1"/>
</dbReference>
<evidence type="ECO:0000313" key="8">
    <source>
        <dbReference type="Proteomes" id="UP000241890"/>
    </source>
</evidence>
<dbReference type="GO" id="GO:0003777">
    <property type="term" value="F:microtubule motor activity"/>
    <property type="evidence" value="ECO:0007669"/>
    <property type="project" value="InterPro"/>
</dbReference>
<dbReference type="Gene3D" id="1.10.418.10">
    <property type="entry name" value="Calponin-like domain"/>
    <property type="match status" value="1"/>
</dbReference>
<sequence length="1220" mass="133580">MPGLFGTPGRSKLQQQQQVTPHQDDVKAFQNRVLLERFNMVIEFMNVKLGEDWNGDTVVEKPQDLLQGLKDGSVLCKLVGLSPAQTGSDEERTKSNLHQFRREATRLGLPETSLFSAGDLLQPSSLSAICVVNCLQELRIKLLEMDRALLNEHYSSPSRETRHRLTNSNQMLVRPVDAARDGSPMTRPASRGVLDLLGGDQGAAPLTPQQQLMRGADAGGSGGSSSKASSSKRSGRRVSINTLNTQASLARVQERMASTYKDKCKQLEAGNQELVEAVEDLQDTVASLQRSKHGYQLECEKLQDRNRVMLTHFRLMEAQIKACTEAWRSCNVSTEEHPTLREVDEEMNTLKMTWDDVNEATEAVQKEAALGVAEQDRRAIEESIEEGDEGDEDEGEGARVAPADAPPQVKKADASSSPEVDDLCEKLFTLNISKEEYQETKAELSRTKDILRKTKDHVFALQKELQMEKDAHAEAVKQLRDKLSTLKFEFADLSNDFRGAFSNSAASFAAMAKTLQTRVSECDARRKDAQARFSKEEKRRKQLLNMVHNLKGNIRVMCRVRPVLSSDLEKEDSNVAIEPIDDERLTIATSATSAAGTVSTKTSEYEFDRVFGPTSSQESVFDEVSPLVESVMDGFHSCIFAYGQTGSGKTYTMSGGDGPENRGINYLALEELFRANAQRRAGGAHYRFKVQNVEIYCEKVIDLLASHPDQSDVVAEEKGGSNGPAYLEIRASDRDGVHMPGCVEIEVKSVEEVIEVMELGARNRSSAHTKMNMASSRSHSVVIVSVHGANDETGRSTFGKLVLVDLAGSERLAKSGVKGVQLKEAQAINKSLSCLGDVISALESKAAHVPFRNSKLTTLLQDSLGKDNKALMILQVSPTTFNVQESTCSLNFAARVRQCELGKAKKKERVGESSKQRAAMKQAQDRTHQLELKIKMLNKKLEEARIEQDTIRAQAAKDAEKITKRYEDRFVSLKESDGKEIKALRDKLQDRQSESSGQVAKLEADLHAAKMEVANLRQQLRSSIAGPSSVAAVAPPPMPAAPTVAAMASPSPSPVGKNAARRASLEGVRSRAARSTTATSTSTTVAKSRSVAAVKSTPPRTATSVASPVARSVASQDNSLRERRTSLDNIQANVSSPEPNDAAKDQAKKQVSWKNTPQVIPPSDKKAARQRVASEDENDSPDKNSQRVPATIRLANTATVASKARAATSVPREYDVPEVI</sequence>
<dbReference type="PANTHER" id="PTHR47972">
    <property type="entry name" value="KINESIN-LIKE PROTEIN KLP-3"/>
    <property type="match status" value="1"/>
</dbReference>
<evidence type="ECO:0000256" key="3">
    <source>
        <dbReference type="PROSITE-ProRule" id="PRU00283"/>
    </source>
</evidence>
<protein>
    <submittedName>
        <fullName evidence="7">Kinesin, putative</fullName>
    </submittedName>
</protein>
<feature type="region of interest" description="Disordered" evidence="5">
    <location>
        <begin position="1042"/>
        <end position="1220"/>
    </location>
</feature>
<feature type="region of interest" description="Disordered" evidence="5">
    <location>
        <begin position="383"/>
        <end position="417"/>
    </location>
</feature>
<feature type="domain" description="Kinesin motor" evidence="6">
    <location>
        <begin position="553"/>
        <end position="899"/>
    </location>
</feature>
<feature type="region of interest" description="Disordered" evidence="5">
    <location>
        <begin position="906"/>
        <end position="926"/>
    </location>
</feature>
<dbReference type="InterPro" id="IPR027417">
    <property type="entry name" value="P-loop_NTPase"/>
</dbReference>
<feature type="compositionally biased region" description="Polar residues" evidence="5">
    <location>
        <begin position="1127"/>
        <end position="1138"/>
    </location>
</feature>
<gene>
    <name evidence="7" type="ORF">FCC1311_068652</name>
</gene>
<dbReference type="PRINTS" id="PR00380">
    <property type="entry name" value="KINESINHEAVY"/>
</dbReference>
<keyword evidence="2 3" id="KW-0067">ATP-binding</keyword>
<reference evidence="7 8" key="1">
    <citation type="submission" date="2017-12" db="EMBL/GenBank/DDBJ databases">
        <title>Sequencing, de novo assembly and annotation of complete genome of a new Thraustochytrid species, strain FCC1311.</title>
        <authorList>
            <person name="Sedici K."/>
            <person name="Godart F."/>
            <person name="Aiese Cigliano R."/>
            <person name="Sanseverino W."/>
            <person name="Barakat M."/>
            <person name="Ortet P."/>
            <person name="Marechal E."/>
            <person name="Cagnac O."/>
            <person name="Amato A."/>
        </authorList>
    </citation>
    <scope>NUCLEOTIDE SEQUENCE [LARGE SCALE GENOMIC DNA]</scope>
</reference>
<dbReference type="Proteomes" id="UP000241890">
    <property type="component" value="Unassembled WGS sequence"/>
</dbReference>
<dbReference type="AlphaFoldDB" id="A0A2R5GJ51"/>
<evidence type="ECO:0000256" key="2">
    <source>
        <dbReference type="ARBA" id="ARBA00022840"/>
    </source>
</evidence>
<dbReference type="InterPro" id="IPR001752">
    <property type="entry name" value="Kinesin_motor_dom"/>
</dbReference>
<dbReference type="InParanoid" id="A0A2R5GJ51"/>
<dbReference type="PANTHER" id="PTHR47972:SF28">
    <property type="entry name" value="KINESIN-LIKE PROTEIN KLP-3"/>
    <property type="match status" value="1"/>
</dbReference>
<dbReference type="InterPro" id="IPR036961">
    <property type="entry name" value="Kinesin_motor_dom_sf"/>
</dbReference>
<dbReference type="InterPro" id="IPR027640">
    <property type="entry name" value="Kinesin-like_fam"/>
</dbReference>
<feature type="region of interest" description="Disordered" evidence="5">
    <location>
        <begin position="1"/>
        <end position="23"/>
    </location>
</feature>
<comment type="caution">
    <text evidence="7">The sequence shown here is derived from an EMBL/GenBank/DDBJ whole genome shotgun (WGS) entry which is preliminary data.</text>
</comment>
<dbReference type="SUPFAM" id="SSF52540">
    <property type="entry name" value="P-loop containing nucleoside triphosphate hydrolases"/>
    <property type="match status" value="1"/>
</dbReference>
<dbReference type="InterPro" id="IPR019821">
    <property type="entry name" value="Kinesin_motor_CS"/>
</dbReference>
<dbReference type="PROSITE" id="PS00411">
    <property type="entry name" value="KINESIN_MOTOR_1"/>
    <property type="match status" value="1"/>
</dbReference>
<name>A0A2R5GJ51_9STRA</name>
<feature type="compositionally biased region" description="Acidic residues" evidence="5">
    <location>
        <begin position="383"/>
        <end position="395"/>
    </location>
</feature>
<dbReference type="InterPro" id="IPR036872">
    <property type="entry name" value="CH_dom_sf"/>
</dbReference>
<keyword evidence="8" id="KW-1185">Reference proteome</keyword>
<dbReference type="SUPFAM" id="SSF47576">
    <property type="entry name" value="Calponin-homology domain, CH-domain"/>
    <property type="match status" value="1"/>
</dbReference>
<proteinExistence type="inferred from homology"/>
<dbReference type="OrthoDB" id="3176171at2759"/>
<dbReference type="SMART" id="SM00129">
    <property type="entry name" value="KISc"/>
    <property type="match status" value="1"/>
</dbReference>
<keyword evidence="1 3" id="KW-0547">Nucleotide-binding</keyword>
<dbReference type="GO" id="GO:0005524">
    <property type="term" value="F:ATP binding"/>
    <property type="evidence" value="ECO:0007669"/>
    <property type="project" value="UniProtKB-UniRule"/>
</dbReference>
<feature type="compositionally biased region" description="Basic and acidic residues" evidence="5">
    <location>
        <begin position="906"/>
        <end position="915"/>
    </location>
</feature>
<dbReference type="EMBL" id="BEYU01000080">
    <property type="protein sequence ID" value="GBG30645.1"/>
    <property type="molecule type" value="Genomic_DNA"/>
</dbReference>
<dbReference type="PROSITE" id="PS50067">
    <property type="entry name" value="KINESIN_MOTOR_2"/>
    <property type="match status" value="1"/>
</dbReference>
<dbReference type="Gene3D" id="3.40.850.10">
    <property type="entry name" value="Kinesin motor domain"/>
    <property type="match status" value="1"/>
</dbReference>
<feature type="compositionally biased region" description="Low complexity" evidence="5">
    <location>
        <begin position="1073"/>
        <end position="1115"/>
    </location>
</feature>
<evidence type="ECO:0000256" key="4">
    <source>
        <dbReference type="SAM" id="Coils"/>
    </source>
</evidence>
<evidence type="ECO:0000313" key="7">
    <source>
        <dbReference type="EMBL" id="GBG30645.1"/>
    </source>
</evidence>
<evidence type="ECO:0000256" key="5">
    <source>
        <dbReference type="SAM" id="MobiDB-lite"/>
    </source>
</evidence>
<dbReference type="GO" id="GO:0007018">
    <property type="term" value="P:microtubule-based movement"/>
    <property type="evidence" value="ECO:0007669"/>
    <property type="project" value="InterPro"/>
</dbReference>
<organism evidence="7 8">
    <name type="scientific">Hondaea fermentalgiana</name>
    <dbReference type="NCBI Taxonomy" id="2315210"/>
    <lineage>
        <taxon>Eukaryota</taxon>
        <taxon>Sar</taxon>
        <taxon>Stramenopiles</taxon>
        <taxon>Bigyra</taxon>
        <taxon>Labyrinthulomycetes</taxon>
        <taxon>Thraustochytrida</taxon>
        <taxon>Thraustochytriidae</taxon>
        <taxon>Hondaea</taxon>
    </lineage>
</organism>
<evidence type="ECO:0000256" key="1">
    <source>
        <dbReference type="ARBA" id="ARBA00022741"/>
    </source>
</evidence>
<comment type="similarity">
    <text evidence="3">Belongs to the TRAFAC class myosin-kinesin ATPase superfamily. Kinesin family.</text>
</comment>
<accession>A0A2R5GJ51</accession>
<dbReference type="Pfam" id="PF00225">
    <property type="entry name" value="Kinesin"/>
    <property type="match status" value="1"/>
</dbReference>
<feature type="region of interest" description="Disordered" evidence="5">
    <location>
        <begin position="178"/>
        <end position="240"/>
    </location>
</feature>
<evidence type="ECO:0000259" key="6">
    <source>
        <dbReference type="PROSITE" id="PS50067"/>
    </source>
</evidence>
<dbReference type="GO" id="GO:0015630">
    <property type="term" value="C:microtubule cytoskeleton"/>
    <property type="evidence" value="ECO:0007669"/>
    <property type="project" value="TreeGrafter"/>
</dbReference>
<keyword evidence="4" id="KW-0175">Coiled coil</keyword>
<feature type="binding site" evidence="3">
    <location>
        <begin position="643"/>
        <end position="650"/>
    </location>
    <ligand>
        <name>ATP</name>
        <dbReference type="ChEBI" id="CHEBI:30616"/>
    </ligand>
</feature>
<feature type="coiled-coil region" evidence="4">
    <location>
        <begin position="264"/>
        <end position="305"/>
    </location>
</feature>
<feature type="coiled-coil region" evidence="4">
    <location>
        <begin position="985"/>
        <end position="1019"/>
    </location>
</feature>
<dbReference type="GO" id="GO:0008017">
    <property type="term" value="F:microtubule binding"/>
    <property type="evidence" value="ECO:0007669"/>
    <property type="project" value="InterPro"/>
</dbReference>
<feature type="coiled-coil region" evidence="4">
    <location>
        <begin position="434"/>
        <end position="496"/>
    </location>
</feature>
<keyword evidence="3" id="KW-0505">Motor protein</keyword>